<evidence type="ECO:0000313" key="2">
    <source>
        <dbReference type="Proteomes" id="UP001321473"/>
    </source>
</evidence>
<name>A0AAQ4FPB4_AMBAM</name>
<reference evidence="1 2" key="1">
    <citation type="journal article" date="2023" name="Arcadia Sci">
        <title>De novo assembly of a long-read Amblyomma americanum tick genome.</title>
        <authorList>
            <person name="Chou S."/>
            <person name="Poskanzer K.E."/>
            <person name="Rollins M."/>
            <person name="Thuy-Boun P.S."/>
        </authorList>
    </citation>
    <scope>NUCLEOTIDE SEQUENCE [LARGE SCALE GENOMIC DNA]</scope>
    <source>
        <strain evidence="1">F_SG_1</strain>
        <tissue evidence="1">Salivary glands</tissue>
    </source>
</reference>
<organism evidence="1 2">
    <name type="scientific">Amblyomma americanum</name>
    <name type="common">Lone star tick</name>
    <dbReference type="NCBI Taxonomy" id="6943"/>
    <lineage>
        <taxon>Eukaryota</taxon>
        <taxon>Metazoa</taxon>
        <taxon>Ecdysozoa</taxon>
        <taxon>Arthropoda</taxon>
        <taxon>Chelicerata</taxon>
        <taxon>Arachnida</taxon>
        <taxon>Acari</taxon>
        <taxon>Parasitiformes</taxon>
        <taxon>Ixodida</taxon>
        <taxon>Ixodoidea</taxon>
        <taxon>Ixodidae</taxon>
        <taxon>Amblyomminae</taxon>
        <taxon>Amblyomma</taxon>
    </lineage>
</organism>
<accession>A0AAQ4FPB4</accession>
<dbReference type="Proteomes" id="UP001321473">
    <property type="component" value="Unassembled WGS sequence"/>
</dbReference>
<protein>
    <submittedName>
        <fullName evidence="1">Uncharacterized protein</fullName>
    </submittedName>
</protein>
<sequence>MPFFCAYDSKSSGCFRAAVVSRRCYLNLRNCTSLTFASYSSSHSYPTSCLPRRGQRLSRTAILTPVLRTGILHKRRGRLLTTKAKVVRLLQVIMKMASSRLGKSVMSLCESSKEELWLTYGNTTRTATVTSNLGKKESAFSWTSGMR</sequence>
<dbReference type="EMBL" id="JARKHS020000640">
    <property type="protein sequence ID" value="KAK8788555.1"/>
    <property type="molecule type" value="Genomic_DNA"/>
</dbReference>
<gene>
    <name evidence="1" type="ORF">V5799_021672</name>
</gene>
<proteinExistence type="predicted"/>
<evidence type="ECO:0000313" key="1">
    <source>
        <dbReference type="EMBL" id="KAK8788555.1"/>
    </source>
</evidence>
<dbReference type="AlphaFoldDB" id="A0AAQ4FPB4"/>
<comment type="caution">
    <text evidence="1">The sequence shown here is derived from an EMBL/GenBank/DDBJ whole genome shotgun (WGS) entry which is preliminary data.</text>
</comment>
<keyword evidence="2" id="KW-1185">Reference proteome</keyword>